<evidence type="ECO:0000313" key="3">
    <source>
        <dbReference type="Proteomes" id="UP000053558"/>
    </source>
</evidence>
<sequence length="70" mass="7750">MSNTPKRATLENTKGGTDAPSGDYRKKLPPAPVSFRRTDLLVWLDGDPDHGGKKLIAYPKQRLRTFASLP</sequence>
<name>A0A5M3MIL0_CONPW</name>
<dbReference type="GeneID" id="19203478"/>
<proteinExistence type="predicted"/>
<evidence type="ECO:0000256" key="1">
    <source>
        <dbReference type="SAM" id="MobiDB-lite"/>
    </source>
</evidence>
<keyword evidence="3" id="KW-1185">Reference proteome</keyword>
<gene>
    <name evidence="2" type="ORF">CONPUDRAFT_155592</name>
</gene>
<organism evidence="2 3">
    <name type="scientific">Coniophora puteana (strain RWD-64-598)</name>
    <name type="common">Brown rot fungus</name>
    <dbReference type="NCBI Taxonomy" id="741705"/>
    <lineage>
        <taxon>Eukaryota</taxon>
        <taxon>Fungi</taxon>
        <taxon>Dikarya</taxon>
        <taxon>Basidiomycota</taxon>
        <taxon>Agaricomycotina</taxon>
        <taxon>Agaricomycetes</taxon>
        <taxon>Agaricomycetidae</taxon>
        <taxon>Boletales</taxon>
        <taxon>Coniophorineae</taxon>
        <taxon>Coniophoraceae</taxon>
        <taxon>Coniophora</taxon>
    </lineage>
</organism>
<evidence type="ECO:0000313" key="2">
    <source>
        <dbReference type="EMBL" id="EIW78887.1"/>
    </source>
</evidence>
<dbReference type="RefSeq" id="XP_007770649.1">
    <property type="nucleotide sequence ID" value="XM_007772459.1"/>
</dbReference>
<dbReference type="Proteomes" id="UP000053558">
    <property type="component" value="Unassembled WGS sequence"/>
</dbReference>
<accession>A0A5M3MIL0</accession>
<comment type="caution">
    <text evidence="2">The sequence shown here is derived from an EMBL/GenBank/DDBJ whole genome shotgun (WGS) entry which is preliminary data.</text>
</comment>
<protein>
    <submittedName>
        <fullName evidence="2">Uncharacterized protein</fullName>
    </submittedName>
</protein>
<feature type="compositionally biased region" description="Polar residues" evidence="1">
    <location>
        <begin position="1"/>
        <end position="15"/>
    </location>
</feature>
<dbReference type="KEGG" id="cput:CONPUDRAFT_155592"/>
<reference evidence="3" key="1">
    <citation type="journal article" date="2012" name="Science">
        <title>The Paleozoic origin of enzymatic lignin decomposition reconstructed from 31 fungal genomes.</title>
        <authorList>
            <person name="Floudas D."/>
            <person name="Binder M."/>
            <person name="Riley R."/>
            <person name="Barry K."/>
            <person name="Blanchette R.A."/>
            <person name="Henrissat B."/>
            <person name="Martinez A.T."/>
            <person name="Otillar R."/>
            <person name="Spatafora J.W."/>
            <person name="Yadav J.S."/>
            <person name="Aerts A."/>
            <person name="Benoit I."/>
            <person name="Boyd A."/>
            <person name="Carlson A."/>
            <person name="Copeland A."/>
            <person name="Coutinho P.M."/>
            <person name="de Vries R.P."/>
            <person name="Ferreira P."/>
            <person name="Findley K."/>
            <person name="Foster B."/>
            <person name="Gaskell J."/>
            <person name="Glotzer D."/>
            <person name="Gorecki P."/>
            <person name="Heitman J."/>
            <person name="Hesse C."/>
            <person name="Hori C."/>
            <person name="Igarashi K."/>
            <person name="Jurgens J.A."/>
            <person name="Kallen N."/>
            <person name="Kersten P."/>
            <person name="Kohler A."/>
            <person name="Kuees U."/>
            <person name="Kumar T.K.A."/>
            <person name="Kuo A."/>
            <person name="LaButti K."/>
            <person name="Larrondo L.F."/>
            <person name="Lindquist E."/>
            <person name="Ling A."/>
            <person name="Lombard V."/>
            <person name="Lucas S."/>
            <person name="Lundell T."/>
            <person name="Martin R."/>
            <person name="McLaughlin D.J."/>
            <person name="Morgenstern I."/>
            <person name="Morin E."/>
            <person name="Murat C."/>
            <person name="Nagy L.G."/>
            <person name="Nolan M."/>
            <person name="Ohm R.A."/>
            <person name="Patyshakuliyeva A."/>
            <person name="Rokas A."/>
            <person name="Ruiz-Duenas F.J."/>
            <person name="Sabat G."/>
            <person name="Salamov A."/>
            <person name="Samejima M."/>
            <person name="Schmutz J."/>
            <person name="Slot J.C."/>
            <person name="St John F."/>
            <person name="Stenlid J."/>
            <person name="Sun H."/>
            <person name="Sun S."/>
            <person name="Syed K."/>
            <person name="Tsang A."/>
            <person name="Wiebenga A."/>
            <person name="Young D."/>
            <person name="Pisabarro A."/>
            <person name="Eastwood D.C."/>
            <person name="Martin F."/>
            <person name="Cullen D."/>
            <person name="Grigoriev I.V."/>
            <person name="Hibbett D.S."/>
        </authorList>
    </citation>
    <scope>NUCLEOTIDE SEQUENCE [LARGE SCALE GENOMIC DNA]</scope>
    <source>
        <strain evidence="3">RWD-64-598 SS2</strain>
    </source>
</reference>
<dbReference type="AlphaFoldDB" id="A0A5M3MIL0"/>
<dbReference type="EMBL" id="JH711581">
    <property type="protein sequence ID" value="EIW78887.1"/>
    <property type="molecule type" value="Genomic_DNA"/>
</dbReference>
<feature type="region of interest" description="Disordered" evidence="1">
    <location>
        <begin position="1"/>
        <end position="30"/>
    </location>
</feature>